<reference evidence="2" key="1">
    <citation type="submission" date="2022-11" db="UniProtKB">
        <authorList>
            <consortium name="WormBaseParasite"/>
        </authorList>
    </citation>
    <scope>IDENTIFICATION</scope>
</reference>
<sequence length="79" mass="8957">MLIACSETNEVYTYYKKCQRHVCKYDFTQETTEDISGLQVPKMSESPTDFVSALCWKKESNIVMAANSQGKAQILQLSP</sequence>
<name>A0A914Q2J9_9BILA</name>
<dbReference type="InterPro" id="IPR042755">
    <property type="entry name" value="COP1"/>
</dbReference>
<dbReference type="InterPro" id="IPR015943">
    <property type="entry name" value="WD40/YVTN_repeat-like_dom_sf"/>
</dbReference>
<accession>A0A914Q2J9</accession>
<dbReference type="WBParaSite" id="PDA_v2.g21355.t1">
    <property type="protein sequence ID" value="PDA_v2.g21355.t1"/>
    <property type="gene ID" value="PDA_v2.g21355"/>
</dbReference>
<dbReference type="Proteomes" id="UP000887578">
    <property type="component" value="Unplaced"/>
</dbReference>
<dbReference type="Gene3D" id="2.130.10.10">
    <property type="entry name" value="YVTN repeat-like/Quinoprotein amine dehydrogenase"/>
    <property type="match status" value="1"/>
</dbReference>
<dbReference type="GO" id="GO:0061630">
    <property type="term" value="F:ubiquitin protein ligase activity"/>
    <property type="evidence" value="ECO:0007669"/>
    <property type="project" value="InterPro"/>
</dbReference>
<keyword evidence="1" id="KW-1185">Reference proteome</keyword>
<organism evidence="1 2">
    <name type="scientific">Panagrolaimus davidi</name>
    <dbReference type="NCBI Taxonomy" id="227884"/>
    <lineage>
        <taxon>Eukaryota</taxon>
        <taxon>Metazoa</taxon>
        <taxon>Ecdysozoa</taxon>
        <taxon>Nematoda</taxon>
        <taxon>Chromadorea</taxon>
        <taxon>Rhabditida</taxon>
        <taxon>Tylenchina</taxon>
        <taxon>Panagrolaimomorpha</taxon>
        <taxon>Panagrolaimoidea</taxon>
        <taxon>Panagrolaimidae</taxon>
        <taxon>Panagrolaimus</taxon>
    </lineage>
</organism>
<evidence type="ECO:0000313" key="1">
    <source>
        <dbReference type="Proteomes" id="UP000887578"/>
    </source>
</evidence>
<protein>
    <submittedName>
        <fullName evidence="2">Uncharacterized protein</fullName>
    </submittedName>
</protein>
<proteinExistence type="predicted"/>
<dbReference type="PANTHER" id="PTHR44080">
    <property type="entry name" value="E3 UBIQUITIN-PROTEIN LIGASE COP1"/>
    <property type="match status" value="1"/>
</dbReference>
<dbReference type="AlphaFoldDB" id="A0A914Q2J9"/>
<evidence type="ECO:0000313" key="2">
    <source>
        <dbReference type="WBParaSite" id="PDA_v2.g21355.t1"/>
    </source>
</evidence>